<dbReference type="FunFam" id="2.60.120.260:FF:000199">
    <property type="entry name" value="CRE-UNC-84 protein"/>
    <property type="match status" value="1"/>
</dbReference>
<evidence type="ECO:0000256" key="5">
    <source>
        <dbReference type="SAM" id="Phobius"/>
    </source>
</evidence>
<dbReference type="Pfam" id="PF07738">
    <property type="entry name" value="Sad1_UNC"/>
    <property type="match status" value="1"/>
</dbReference>
<comment type="subcellular location">
    <subcellularLocation>
        <location evidence="1">Membrane</location>
    </subcellularLocation>
</comment>
<evidence type="ECO:0000313" key="7">
    <source>
        <dbReference type="EMBL" id="CAI5454898.1"/>
    </source>
</evidence>
<dbReference type="AlphaFoldDB" id="A0A9P1J350"/>
<feature type="transmembrane region" description="Helical" evidence="5">
    <location>
        <begin position="427"/>
        <end position="446"/>
    </location>
</feature>
<dbReference type="InterPro" id="IPR012919">
    <property type="entry name" value="SUN_dom"/>
</dbReference>
<dbReference type="PANTHER" id="PTHR12911:SF8">
    <property type="entry name" value="KLAROID PROTEIN-RELATED"/>
    <property type="match status" value="1"/>
</dbReference>
<evidence type="ECO:0000256" key="3">
    <source>
        <dbReference type="ARBA" id="ARBA00022989"/>
    </source>
</evidence>
<dbReference type="EMBL" id="CANHGI010000006">
    <property type="protein sequence ID" value="CAI5454898.1"/>
    <property type="molecule type" value="Genomic_DNA"/>
</dbReference>
<feature type="transmembrane region" description="Helical" evidence="5">
    <location>
        <begin position="607"/>
        <end position="632"/>
    </location>
</feature>
<dbReference type="Proteomes" id="UP001152747">
    <property type="component" value="Unassembled WGS sequence"/>
</dbReference>
<feature type="transmembrane region" description="Helical" evidence="5">
    <location>
        <begin position="382"/>
        <end position="402"/>
    </location>
</feature>
<keyword evidence="8" id="KW-1185">Reference proteome</keyword>
<name>A0A9P1J350_9PELO</name>
<dbReference type="OrthoDB" id="342281at2759"/>
<evidence type="ECO:0000313" key="8">
    <source>
        <dbReference type="Proteomes" id="UP001152747"/>
    </source>
</evidence>
<evidence type="ECO:0000256" key="2">
    <source>
        <dbReference type="ARBA" id="ARBA00022692"/>
    </source>
</evidence>
<proteinExistence type="predicted"/>
<dbReference type="InterPro" id="IPR045119">
    <property type="entry name" value="SUN1-5"/>
</dbReference>
<feature type="transmembrane region" description="Helical" evidence="5">
    <location>
        <begin position="119"/>
        <end position="138"/>
    </location>
</feature>
<comment type="caution">
    <text evidence="7">The sequence shown here is derived from an EMBL/GenBank/DDBJ whole genome shotgun (WGS) entry which is preliminary data.</text>
</comment>
<feature type="domain" description="SUN" evidence="6">
    <location>
        <begin position="735"/>
        <end position="899"/>
    </location>
</feature>
<gene>
    <name evidence="7" type="ORF">CAMP_LOCUS17535</name>
</gene>
<keyword evidence="2 5" id="KW-0812">Transmembrane</keyword>
<feature type="transmembrane region" description="Helical" evidence="5">
    <location>
        <begin position="525"/>
        <end position="545"/>
    </location>
</feature>
<sequence length="901" mass="103385">MVKPSPSYSRTESFETHKWKSQFAAERAGSTSPNLYAKFRKLLRAPPVRNAKSPTFSQEELDQLTTSDLPYQTNYTYAYSNLYDPTLPDHWEVPNISMSSPVPQFDEEHWAAVSLSKRILYFISLPFVITAHIIFYILSNLKNGTAITALTVYDYLIYIFQQLYYVLTYFFTGPVVEKHRGKSIWERFIEIFWIINEYAWTAISAPYKSFKKWRALKQYEYKSIRDDLVKEREERSRAVTLSQLRSVRGPSFSPARGTRRSTRITSTTTVYNDDGDNYDVNHSTPIRSRNVSFRQPLFETPIQRENREDTPLSVYGLRSRNIERNTPEPTYESHLVQRTQAAQKPKQRTILKSSSVFSSSSEGLNEASQFGKLSSWIATKSYDVFQSAALLLIFLGVLPGAIENFYNKNVEKSQYVFDEKESTSSRILGFILFFPFILTSFILYFARKTVTFVRNYIALLPLFLIPLLLLALLLTPFLFSKEDYVERDERDMLGDFIGHAFDSIHNVYSAVRSGAVYVASRFVDLIFEFFAFFTGTPNHIVNVFGKLFGTIGLYMNWLVETICSGVVFLYNFLFALIFGAKEAAYEKLIIPVSHNVADNYVGVKSSVFSWFTFFGEILRSIGNAFLAFFVLIGRNVYLAFAQITEPPPAKTIVVPSGIDQAALKADIYERLRAEIKDELSLEMASKYQTIINDIKSQHTNINIDGSALEALIRKMIYEYDSDKTGLVDYALESSGASVLSTRCSETYNSYSRLEKIWSIPLWYSTYGPRTVIQRNSKTLFPGECWSFKSGRGYLTIDLSHHIDLSSVSYEHIGKELAPDGNRQSAPKDFKIWAYQNVDDIKTRSLIGEYTYNLDGQQLQFFPAQNTPEFPVKIVELEVTSNYGAIFTCLYRLRVHGKVHHF</sequence>
<keyword evidence="4 5" id="KW-0472">Membrane</keyword>
<dbReference type="GO" id="GO:0034993">
    <property type="term" value="C:meiotic nuclear membrane microtubule tethering complex"/>
    <property type="evidence" value="ECO:0007669"/>
    <property type="project" value="TreeGrafter"/>
</dbReference>
<dbReference type="PROSITE" id="PS51469">
    <property type="entry name" value="SUN"/>
    <property type="match status" value="1"/>
</dbReference>
<accession>A0A9P1J350</accession>
<keyword evidence="3 5" id="KW-1133">Transmembrane helix</keyword>
<evidence type="ECO:0000256" key="4">
    <source>
        <dbReference type="ARBA" id="ARBA00023136"/>
    </source>
</evidence>
<feature type="transmembrane region" description="Helical" evidence="5">
    <location>
        <begin position="158"/>
        <end position="176"/>
    </location>
</feature>
<evidence type="ECO:0000259" key="6">
    <source>
        <dbReference type="PROSITE" id="PS51469"/>
    </source>
</evidence>
<dbReference type="GO" id="GO:0043495">
    <property type="term" value="F:protein-membrane adaptor activity"/>
    <property type="evidence" value="ECO:0007669"/>
    <property type="project" value="TreeGrafter"/>
</dbReference>
<reference evidence="7" key="1">
    <citation type="submission" date="2022-11" db="EMBL/GenBank/DDBJ databases">
        <authorList>
            <person name="Kikuchi T."/>
        </authorList>
    </citation>
    <scope>NUCLEOTIDE SEQUENCE</scope>
    <source>
        <strain evidence="7">PS1010</strain>
    </source>
</reference>
<protein>
    <recommendedName>
        <fullName evidence="6">SUN domain-containing protein</fullName>
    </recommendedName>
</protein>
<dbReference type="Gene3D" id="2.60.120.260">
    <property type="entry name" value="Galactose-binding domain-like"/>
    <property type="match status" value="1"/>
</dbReference>
<feature type="transmembrane region" description="Helical" evidence="5">
    <location>
        <begin position="458"/>
        <end position="479"/>
    </location>
</feature>
<organism evidence="7 8">
    <name type="scientific">Caenorhabditis angaria</name>
    <dbReference type="NCBI Taxonomy" id="860376"/>
    <lineage>
        <taxon>Eukaryota</taxon>
        <taxon>Metazoa</taxon>
        <taxon>Ecdysozoa</taxon>
        <taxon>Nematoda</taxon>
        <taxon>Chromadorea</taxon>
        <taxon>Rhabditida</taxon>
        <taxon>Rhabditina</taxon>
        <taxon>Rhabditomorpha</taxon>
        <taxon>Rhabditoidea</taxon>
        <taxon>Rhabditidae</taxon>
        <taxon>Peloderinae</taxon>
        <taxon>Caenorhabditis</taxon>
    </lineage>
</organism>
<evidence type="ECO:0000256" key="1">
    <source>
        <dbReference type="ARBA" id="ARBA00004370"/>
    </source>
</evidence>
<dbReference type="PANTHER" id="PTHR12911">
    <property type="entry name" value="SAD1/UNC-84-LIKE PROTEIN-RELATED"/>
    <property type="match status" value="1"/>
</dbReference>
<feature type="transmembrane region" description="Helical" evidence="5">
    <location>
        <begin position="557"/>
        <end position="578"/>
    </location>
</feature>